<dbReference type="EMBL" id="NBII01000002">
    <property type="protein sequence ID" value="PAV22524.1"/>
    <property type="molecule type" value="Genomic_DNA"/>
</dbReference>
<feature type="region of interest" description="Disordered" evidence="1">
    <location>
        <begin position="737"/>
        <end position="767"/>
    </location>
</feature>
<sequence length="1229" mass="133856">MSCPELECFPEGARLGGYGYERVRKEKLPPAGALLLVLLIVDVARRRCLSAALISRNVSTPPRPNRRRCPARSFTLQRQTPPRDLLFSAVGPVNEYTSLSRFVLPLSNLHIGKAVTPSYTTMSSTLQSQARQQQWWSRTSKSQTLGYHTHSTADSPATTPTSPVSSQQLSYTNEESSSRQTKSSKKFNTLASVMGFKTKKSHPKIDIPPGPSSPPLPLQKPPTHDSPSQISRSLTYSSTSSYPYDPKSPGEPSIYTYPSSEEAYEPITPSDQLSRHRTSYQPSLFTFAEQQDHSPVSSRLGDVGFVPRFLPPDPKRVSVMSDPSIIDPHFPGEPAIRTSRASTASYYSTANEPRTHLGRFPQGLRARDSLEKRKSSGDSRLSEEINLTLDTETSGLHRGSVELHPRDQRYSDTGLPAVSQVSTSYLMSSQRPGLKKSPSATAAIPVNVSSRTNSPYVERMTLDTSNYRVEEDRIGRNRIASLRADSPTVDYSPPSSARLSPSTRPKALTFSNGSSSAVNASIRPSPSIITSFSPTASLSRNVSVASGTSSYSGSLSGSMRRQPSASRLRPVPPSRTPPPTSHLPPTPLEQPPSPLTFRSPRNLSPSSLGNTPLSETGDDPSVMAFDLPLSSASESESSSSASLRFAQPDSSFPYDDFEHEPISTYHMRMRSPRSNPRLTRDEIYSSSRSTHTTKSSLSSNHTLMTALGARGDTPTQRSLKKSVSQSSMSILMAGNLQEERQRVDSETSNASAAVMSEESTASKFNSMRSIRKQRSLHNTRAPGGSLALPPLPQQLRHANSFNTPAIEASNKKTGHTKNDSLSSPFGTQRRSTVSNPTSQVNTPTTPQVYKKRSLFSSHGRDRRDSNPAHEKERPTSGGYISDQGDKKKNSIGLGLFYGLSSPNGHLPTQINEFRRGSTTSIDDFSMKQPPSSPILQPQTYSAPSLDQHILPPKELLSQMEALADTESPESPPLSSTKGFDSELEDDLWDSSSIATTDKQSMRSRVNSISGTSETFGSEESGAKFDSLPLSPTRHFTGATGSIQSRLEANRPSTTSKLPTRNFSNLSRSSIASSNGRPSTADTVSSIREFGVTPSSNRNSYAPPTALPPPPRRKGTAVASRLTNCEEETAPNPLSSSPRYGPPHLSRQPPTDNPGLQRYASHETLNASTYNPNRGSIFRKPSFLNIDDDFSEPISSSIDTMDSVPEDSFLILEHGKDSLDLSRNIGISDN</sequence>
<feature type="compositionally biased region" description="Polar residues" evidence="1">
    <location>
        <begin position="933"/>
        <end position="944"/>
    </location>
</feature>
<feature type="compositionally biased region" description="Low complexity" evidence="1">
    <location>
        <begin position="228"/>
        <end position="247"/>
    </location>
</feature>
<feature type="compositionally biased region" description="Low complexity" evidence="1">
    <location>
        <begin position="1007"/>
        <end position="1019"/>
    </location>
</feature>
<dbReference type="OrthoDB" id="3261085at2759"/>
<dbReference type="AlphaFoldDB" id="A0A286USJ5"/>
<feature type="compositionally biased region" description="Low complexity" evidence="1">
    <location>
        <begin position="545"/>
        <end position="558"/>
    </location>
</feature>
<feature type="compositionally biased region" description="Low complexity" evidence="1">
    <location>
        <begin position="630"/>
        <end position="642"/>
    </location>
</feature>
<feature type="compositionally biased region" description="Basic and acidic residues" evidence="1">
    <location>
        <begin position="858"/>
        <end position="874"/>
    </location>
</feature>
<feature type="compositionally biased region" description="Polar residues" evidence="1">
    <location>
        <begin position="167"/>
        <end position="191"/>
    </location>
</feature>
<feature type="compositionally biased region" description="Low complexity" evidence="1">
    <location>
        <begin position="148"/>
        <end position="166"/>
    </location>
</feature>
<feature type="compositionally biased region" description="Polar residues" evidence="1">
    <location>
        <begin position="599"/>
        <end position="614"/>
    </location>
</feature>
<feature type="region of interest" description="Disordered" evidence="1">
    <location>
        <begin position="962"/>
        <end position="1157"/>
    </location>
</feature>
<feature type="compositionally biased region" description="Basic and acidic residues" evidence="1">
    <location>
        <begin position="365"/>
        <end position="381"/>
    </location>
</feature>
<feature type="region of interest" description="Disordered" evidence="1">
    <location>
        <begin position="920"/>
        <end position="945"/>
    </location>
</feature>
<evidence type="ECO:0000256" key="1">
    <source>
        <dbReference type="SAM" id="MobiDB-lite"/>
    </source>
</evidence>
<feature type="compositionally biased region" description="Polar residues" evidence="1">
    <location>
        <begin position="819"/>
        <end position="847"/>
    </location>
</feature>
<feature type="compositionally biased region" description="Polar residues" evidence="1">
    <location>
        <begin position="993"/>
        <end position="1006"/>
    </location>
</feature>
<feature type="region of interest" description="Disordered" evidence="1">
    <location>
        <begin position="485"/>
        <end position="526"/>
    </location>
</feature>
<feature type="region of interest" description="Disordered" evidence="1">
    <location>
        <begin position="807"/>
        <end position="885"/>
    </location>
</feature>
<accession>A0A286USJ5</accession>
<proteinExistence type="predicted"/>
<feature type="compositionally biased region" description="Polar residues" evidence="1">
    <location>
        <begin position="493"/>
        <end position="519"/>
    </location>
</feature>
<protein>
    <submittedName>
        <fullName evidence="2">Uncharacterized protein</fullName>
    </submittedName>
</protein>
<name>A0A286USJ5_9AGAM</name>
<feature type="compositionally biased region" description="Polar residues" evidence="1">
    <location>
        <begin position="746"/>
        <end position="767"/>
    </location>
</feature>
<feature type="region of interest" description="Disordered" evidence="1">
    <location>
        <begin position="133"/>
        <end position="257"/>
    </location>
</feature>
<feature type="compositionally biased region" description="Low complexity" evidence="1">
    <location>
        <begin position="1063"/>
        <end position="1078"/>
    </location>
</feature>
<dbReference type="Proteomes" id="UP000217199">
    <property type="component" value="Unassembled WGS sequence"/>
</dbReference>
<feature type="region of interest" description="Disordered" evidence="1">
    <location>
        <begin position="346"/>
        <end position="381"/>
    </location>
</feature>
<keyword evidence="3" id="KW-1185">Reference proteome</keyword>
<feature type="compositionally biased region" description="Polar residues" evidence="1">
    <location>
        <begin position="1038"/>
        <end position="1062"/>
    </location>
</feature>
<dbReference type="InParanoid" id="A0A286USJ5"/>
<comment type="caution">
    <text evidence="2">The sequence shown here is derived from an EMBL/GenBank/DDBJ whole genome shotgun (WGS) entry which is preliminary data.</text>
</comment>
<evidence type="ECO:0000313" key="2">
    <source>
        <dbReference type="EMBL" id="PAV22524.1"/>
    </source>
</evidence>
<feature type="compositionally biased region" description="Pro residues" evidence="1">
    <location>
        <begin position="206"/>
        <end position="220"/>
    </location>
</feature>
<evidence type="ECO:0000313" key="3">
    <source>
        <dbReference type="Proteomes" id="UP000217199"/>
    </source>
</evidence>
<reference evidence="2 3" key="1">
    <citation type="journal article" date="2017" name="Mol. Ecol.">
        <title>Comparative and population genomic landscape of Phellinus noxius: A hypervariable fungus causing root rot in trees.</title>
        <authorList>
            <person name="Chung C.L."/>
            <person name="Lee T.J."/>
            <person name="Akiba M."/>
            <person name="Lee H.H."/>
            <person name="Kuo T.H."/>
            <person name="Liu D."/>
            <person name="Ke H.M."/>
            <person name="Yokoi T."/>
            <person name="Roa M.B."/>
            <person name="Lu M.J."/>
            <person name="Chang Y.Y."/>
            <person name="Ann P.J."/>
            <person name="Tsai J.N."/>
            <person name="Chen C.Y."/>
            <person name="Tzean S.S."/>
            <person name="Ota Y."/>
            <person name="Hattori T."/>
            <person name="Sahashi N."/>
            <person name="Liou R.F."/>
            <person name="Kikuchi T."/>
            <person name="Tsai I.J."/>
        </authorList>
    </citation>
    <scope>NUCLEOTIDE SEQUENCE [LARGE SCALE GENOMIC DNA]</scope>
    <source>
        <strain evidence="2 3">FFPRI411160</strain>
    </source>
</reference>
<organism evidence="2 3">
    <name type="scientific">Pyrrhoderma noxium</name>
    <dbReference type="NCBI Taxonomy" id="2282107"/>
    <lineage>
        <taxon>Eukaryota</taxon>
        <taxon>Fungi</taxon>
        <taxon>Dikarya</taxon>
        <taxon>Basidiomycota</taxon>
        <taxon>Agaricomycotina</taxon>
        <taxon>Agaricomycetes</taxon>
        <taxon>Hymenochaetales</taxon>
        <taxon>Hymenochaetaceae</taxon>
        <taxon>Pyrrhoderma</taxon>
    </lineage>
</organism>
<gene>
    <name evidence="2" type="ORF">PNOK_0248100</name>
</gene>
<feature type="compositionally biased region" description="Pro residues" evidence="1">
    <location>
        <begin position="570"/>
        <end position="594"/>
    </location>
</feature>
<feature type="region of interest" description="Disordered" evidence="1">
    <location>
        <begin position="545"/>
        <end position="657"/>
    </location>
</feature>